<gene>
    <name evidence="1" type="ORF">MANES_03G086000</name>
</gene>
<dbReference type="PROSITE" id="PS51257">
    <property type="entry name" value="PROKAR_LIPOPROTEIN"/>
    <property type="match status" value="1"/>
</dbReference>
<organism evidence="1">
    <name type="scientific">Manihot esculenta</name>
    <name type="common">Cassava</name>
    <name type="synonym">Jatropha manihot</name>
    <dbReference type="NCBI Taxonomy" id="3983"/>
    <lineage>
        <taxon>Eukaryota</taxon>
        <taxon>Viridiplantae</taxon>
        <taxon>Streptophyta</taxon>
        <taxon>Embryophyta</taxon>
        <taxon>Tracheophyta</taxon>
        <taxon>Spermatophyta</taxon>
        <taxon>Magnoliopsida</taxon>
        <taxon>eudicotyledons</taxon>
        <taxon>Gunneridae</taxon>
        <taxon>Pentapetalae</taxon>
        <taxon>rosids</taxon>
        <taxon>fabids</taxon>
        <taxon>Malpighiales</taxon>
        <taxon>Euphorbiaceae</taxon>
        <taxon>Crotonoideae</taxon>
        <taxon>Manihoteae</taxon>
        <taxon>Manihot</taxon>
    </lineage>
</organism>
<proteinExistence type="predicted"/>
<name>A0A2C9W786_MANES</name>
<sequence>MRAILTQDFWAEVSSTTSYLVNCSPFTLIGCKTSKEVWSNSPTSYPNLLMFNCPIYVHFNDEKLKPRSEKSIFIDCSHSIKGYKV</sequence>
<dbReference type="EMBL" id="CM004389">
    <property type="protein sequence ID" value="OAY54579.1"/>
    <property type="molecule type" value="Genomic_DNA"/>
</dbReference>
<protein>
    <submittedName>
        <fullName evidence="1">Uncharacterized protein</fullName>
    </submittedName>
</protein>
<evidence type="ECO:0000313" key="1">
    <source>
        <dbReference type="EMBL" id="OAY54579.1"/>
    </source>
</evidence>
<accession>A0A2C9W786</accession>
<reference evidence="1" key="1">
    <citation type="submission" date="2016-02" db="EMBL/GenBank/DDBJ databases">
        <title>WGS assembly of Manihot esculenta.</title>
        <authorList>
            <person name="Bredeson J.V."/>
            <person name="Prochnik S.E."/>
            <person name="Lyons J.B."/>
            <person name="Schmutz J."/>
            <person name="Grimwood J."/>
            <person name="Vrebalov J."/>
            <person name="Bart R.S."/>
            <person name="Amuge T."/>
            <person name="Ferguson M.E."/>
            <person name="Green R."/>
            <person name="Putnam N."/>
            <person name="Stites J."/>
            <person name="Rounsley S."/>
            <person name="Rokhsar D.S."/>
        </authorList>
    </citation>
    <scope>NUCLEOTIDE SEQUENCE [LARGE SCALE GENOMIC DNA]</scope>
    <source>
        <tissue evidence="1">Leaf</tissue>
    </source>
</reference>
<dbReference type="AlphaFoldDB" id="A0A2C9W786"/>